<dbReference type="InterPro" id="IPR007061">
    <property type="entry name" value="MST-like"/>
</dbReference>
<dbReference type="InterPro" id="IPR034660">
    <property type="entry name" value="DinB/YfiT-like"/>
</dbReference>
<keyword evidence="2" id="KW-1185">Reference proteome</keyword>
<dbReference type="RefSeq" id="WP_270954151.1">
    <property type="nucleotide sequence ID" value="NZ_JAQGLA010000125.1"/>
</dbReference>
<name>A0ABT4VA71_9PSEU</name>
<protein>
    <submittedName>
        <fullName evidence="1">DUF664 domain-containing protein</fullName>
    </submittedName>
</protein>
<dbReference type="SUPFAM" id="SSF109854">
    <property type="entry name" value="DinB/YfiT-like putative metalloenzymes"/>
    <property type="match status" value="1"/>
</dbReference>
<evidence type="ECO:0000313" key="2">
    <source>
        <dbReference type="Proteomes" id="UP001210380"/>
    </source>
</evidence>
<comment type="caution">
    <text evidence="1">The sequence shown here is derived from an EMBL/GenBank/DDBJ whole genome shotgun (WGS) entry which is preliminary data.</text>
</comment>
<dbReference type="Pfam" id="PF04978">
    <property type="entry name" value="MST"/>
    <property type="match status" value="1"/>
</dbReference>
<evidence type="ECO:0000313" key="1">
    <source>
        <dbReference type="EMBL" id="MDA3630869.1"/>
    </source>
</evidence>
<dbReference type="EMBL" id="JAQGLA010000125">
    <property type="protein sequence ID" value="MDA3630869.1"/>
    <property type="molecule type" value="Genomic_DNA"/>
</dbReference>
<dbReference type="Gene3D" id="1.20.120.450">
    <property type="entry name" value="dinb family like domain"/>
    <property type="match status" value="1"/>
</dbReference>
<accession>A0ABT4VA71</accession>
<gene>
    <name evidence="1" type="ORF">OU415_35970</name>
</gene>
<organism evidence="1 2">
    <name type="scientific">Saccharopolyspora oryzae</name>
    <dbReference type="NCBI Taxonomy" id="2997343"/>
    <lineage>
        <taxon>Bacteria</taxon>
        <taxon>Bacillati</taxon>
        <taxon>Actinomycetota</taxon>
        <taxon>Actinomycetes</taxon>
        <taxon>Pseudonocardiales</taxon>
        <taxon>Pseudonocardiaceae</taxon>
        <taxon>Saccharopolyspora</taxon>
    </lineage>
</organism>
<reference evidence="1 2" key="1">
    <citation type="submission" date="2022-11" db="EMBL/GenBank/DDBJ databases">
        <title>Draft genome sequence of Saccharopolyspora sp. WRP15-2 isolated from rhizosphere soils of wild rice in Thailand.</title>
        <authorList>
            <person name="Duangmal K."/>
            <person name="Kammanee S."/>
            <person name="Muangham S."/>
        </authorList>
    </citation>
    <scope>NUCLEOTIDE SEQUENCE [LARGE SCALE GENOMIC DNA]</scope>
    <source>
        <strain evidence="1 2">WRP15-2</strain>
    </source>
</reference>
<dbReference type="Proteomes" id="UP001210380">
    <property type="component" value="Unassembled WGS sequence"/>
</dbReference>
<proteinExistence type="predicted"/>
<sequence>MTMPFPEPTTPTASRSEVFTNYLGFFRSRVIEKIESLPDHELRTSRVPSNWTPLELVKHLTYVELRWIEWGFQGQPVETPWGDWKDDRWHVPPSETKEDLLQDLQAQGRRTTSVIESTNLSTQGQPGPRWRDQPPATLERVLFHLLQEYARHLGHLDIITEQANARTGE</sequence>